<dbReference type="PANTHER" id="PTHR13966:SF5">
    <property type="entry name" value="ENDONUCLEASE G, MITOCHONDRIAL"/>
    <property type="match status" value="1"/>
</dbReference>
<feature type="binding site" evidence="2">
    <location>
        <position position="151"/>
    </location>
    <ligand>
        <name>Mg(2+)</name>
        <dbReference type="ChEBI" id="CHEBI:18420"/>
        <note>catalytic</note>
    </ligand>
</feature>
<reference evidence="7" key="1">
    <citation type="submission" date="2016-10" db="EMBL/GenBank/DDBJ databases">
        <authorList>
            <person name="Varghese N."/>
            <person name="Submissions S."/>
        </authorList>
    </citation>
    <scope>NUCLEOTIDE SEQUENCE [LARGE SCALE GENOMIC DNA]</scope>
    <source>
        <strain evidence="7">DSM 24450</strain>
    </source>
</reference>
<keyword evidence="3" id="KW-1133">Transmembrane helix</keyword>
<keyword evidence="6" id="KW-0255">Endonuclease</keyword>
<dbReference type="InterPro" id="IPR044929">
    <property type="entry name" value="DNA/RNA_non-sp_Endonuclease_sf"/>
</dbReference>
<keyword evidence="6" id="KW-0540">Nuclease</keyword>
<dbReference type="InterPro" id="IPR040255">
    <property type="entry name" value="Non-specific_endonuclease"/>
</dbReference>
<keyword evidence="3" id="KW-0472">Membrane</keyword>
<dbReference type="EMBL" id="FOZP01000005">
    <property type="protein sequence ID" value="SFS58773.1"/>
    <property type="molecule type" value="Genomic_DNA"/>
</dbReference>
<dbReference type="PANTHER" id="PTHR13966">
    <property type="entry name" value="ENDONUCLEASE RELATED"/>
    <property type="match status" value="1"/>
</dbReference>
<accession>A0A1I6R275</accession>
<keyword evidence="2" id="KW-0479">Metal-binding</keyword>
<protein>
    <submittedName>
        <fullName evidence="6">Endonuclease G</fullName>
    </submittedName>
</protein>
<organism evidence="6 7">
    <name type="scientific">Lutibacter maritimus</name>
    <dbReference type="NCBI Taxonomy" id="593133"/>
    <lineage>
        <taxon>Bacteria</taxon>
        <taxon>Pseudomonadati</taxon>
        <taxon>Bacteroidota</taxon>
        <taxon>Flavobacteriia</taxon>
        <taxon>Flavobacteriales</taxon>
        <taxon>Flavobacteriaceae</taxon>
        <taxon>Lutibacter</taxon>
    </lineage>
</organism>
<keyword evidence="7" id="KW-1185">Reference proteome</keyword>
<dbReference type="InterPro" id="IPR020821">
    <property type="entry name" value="ENPP1-3/EXOG-like_nuc-like"/>
</dbReference>
<dbReference type="SMART" id="SM00892">
    <property type="entry name" value="Endonuclease_NS"/>
    <property type="match status" value="1"/>
</dbReference>
<dbReference type="STRING" id="593133.SAMN04488006_2088"/>
<dbReference type="GO" id="GO:0016787">
    <property type="term" value="F:hydrolase activity"/>
    <property type="evidence" value="ECO:0007669"/>
    <property type="project" value="InterPro"/>
</dbReference>
<dbReference type="AlphaFoldDB" id="A0A1I6R275"/>
<sequence length="268" mass="31281">MKNRKIIYTIITLVFAVGFYIYDNYTTKLKTSDNIPVSVEKATDFDFLPTSTTNQIVHHNYYSLSYNETYEQAEWVAYALSKNQISNKNFKRPYFELDPKVATKSAHYNNFKNSGYNKGHLCPAGDRKFSEEAFNETFLTSNISPQLYEFNSGIWNRLEQKVRYWAQKHNQLYIITGGILSKDLKTIGNEKVAVPNYFYKIILDYENHEIKAIAFLIPHQVSEKGLYQFVTSIDTIEEITGIDFFPKLPDTLENELERSSNYLNWSLK</sequence>
<dbReference type="Proteomes" id="UP000199312">
    <property type="component" value="Unassembled WGS sequence"/>
</dbReference>
<proteinExistence type="predicted"/>
<dbReference type="Gene3D" id="3.40.570.10">
    <property type="entry name" value="Extracellular Endonuclease, subunit A"/>
    <property type="match status" value="1"/>
</dbReference>
<evidence type="ECO:0000259" key="5">
    <source>
        <dbReference type="SMART" id="SM00892"/>
    </source>
</evidence>
<feature type="active site" description="Proton acceptor" evidence="1">
    <location>
        <position position="120"/>
    </location>
</feature>
<dbReference type="InterPro" id="IPR001604">
    <property type="entry name" value="Endo_G_ENPP1-like_dom"/>
</dbReference>
<feature type="domain" description="ENPP1-3/EXOG-like endonuclease/phosphodiesterase" evidence="4">
    <location>
        <begin position="59"/>
        <end position="251"/>
    </location>
</feature>
<dbReference type="SMART" id="SM00477">
    <property type="entry name" value="NUC"/>
    <property type="match status" value="1"/>
</dbReference>
<gene>
    <name evidence="6" type="ORF">SAMN04488006_2088</name>
</gene>
<dbReference type="GO" id="GO:0046872">
    <property type="term" value="F:metal ion binding"/>
    <property type="evidence" value="ECO:0007669"/>
    <property type="project" value="UniProtKB-KW"/>
</dbReference>
<dbReference type="Pfam" id="PF01223">
    <property type="entry name" value="Endonuclease_NS"/>
    <property type="match status" value="1"/>
</dbReference>
<dbReference type="InterPro" id="IPR044925">
    <property type="entry name" value="His-Me_finger_sf"/>
</dbReference>
<dbReference type="GO" id="GO:0003676">
    <property type="term" value="F:nucleic acid binding"/>
    <property type="evidence" value="ECO:0007669"/>
    <property type="project" value="InterPro"/>
</dbReference>
<evidence type="ECO:0000256" key="2">
    <source>
        <dbReference type="PIRSR" id="PIRSR640255-2"/>
    </source>
</evidence>
<dbReference type="SUPFAM" id="SSF54060">
    <property type="entry name" value="His-Me finger endonucleases"/>
    <property type="match status" value="1"/>
</dbReference>
<keyword evidence="6" id="KW-0378">Hydrolase</keyword>
<feature type="transmembrane region" description="Helical" evidence="3">
    <location>
        <begin position="6"/>
        <end position="22"/>
    </location>
</feature>
<feature type="domain" description="DNA/RNA non-specific endonuclease/pyrophosphatase/phosphodiesterase" evidence="5">
    <location>
        <begin position="58"/>
        <end position="251"/>
    </location>
</feature>
<evidence type="ECO:0000256" key="1">
    <source>
        <dbReference type="PIRSR" id="PIRSR640255-1"/>
    </source>
</evidence>
<evidence type="ECO:0000256" key="3">
    <source>
        <dbReference type="SAM" id="Phobius"/>
    </source>
</evidence>
<dbReference type="GO" id="GO:0004519">
    <property type="term" value="F:endonuclease activity"/>
    <property type="evidence" value="ECO:0007669"/>
    <property type="project" value="UniProtKB-KW"/>
</dbReference>
<dbReference type="OrthoDB" id="9811262at2"/>
<keyword evidence="3" id="KW-0812">Transmembrane</keyword>
<evidence type="ECO:0000313" key="7">
    <source>
        <dbReference type="Proteomes" id="UP000199312"/>
    </source>
</evidence>
<evidence type="ECO:0000313" key="6">
    <source>
        <dbReference type="EMBL" id="SFS58773.1"/>
    </source>
</evidence>
<name>A0A1I6R275_9FLAO</name>
<evidence type="ECO:0000259" key="4">
    <source>
        <dbReference type="SMART" id="SM00477"/>
    </source>
</evidence>
<dbReference type="RefSeq" id="WP_090225778.1">
    <property type="nucleotide sequence ID" value="NZ_FOZP01000005.1"/>
</dbReference>